<dbReference type="InterPro" id="IPR012933">
    <property type="entry name" value="HicA_mRNA_interferase"/>
</dbReference>
<organism evidence="7">
    <name type="scientific">freshwater metagenome</name>
    <dbReference type="NCBI Taxonomy" id="449393"/>
    <lineage>
        <taxon>unclassified sequences</taxon>
        <taxon>metagenomes</taxon>
        <taxon>ecological metagenomes</taxon>
    </lineage>
</organism>
<keyword evidence="6" id="KW-0346">Stress response</keyword>
<dbReference type="Pfam" id="PF07927">
    <property type="entry name" value="HicA_toxin"/>
    <property type="match status" value="1"/>
</dbReference>
<dbReference type="GO" id="GO:0016787">
    <property type="term" value="F:hydrolase activity"/>
    <property type="evidence" value="ECO:0007669"/>
    <property type="project" value="UniProtKB-KW"/>
</dbReference>
<keyword evidence="4" id="KW-0378">Hydrolase</keyword>
<dbReference type="EMBL" id="CAEZUP010000141">
    <property type="protein sequence ID" value="CAB4624916.1"/>
    <property type="molecule type" value="Genomic_DNA"/>
</dbReference>
<dbReference type="InterPro" id="IPR038570">
    <property type="entry name" value="HicA_sf"/>
</dbReference>
<dbReference type="GO" id="GO:0003729">
    <property type="term" value="F:mRNA binding"/>
    <property type="evidence" value="ECO:0007669"/>
    <property type="project" value="InterPro"/>
</dbReference>
<dbReference type="SUPFAM" id="SSF54786">
    <property type="entry name" value="YcfA/nrd intein domain"/>
    <property type="match status" value="1"/>
</dbReference>
<evidence type="ECO:0000256" key="3">
    <source>
        <dbReference type="ARBA" id="ARBA00022759"/>
    </source>
</evidence>
<evidence type="ECO:0000256" key="6">
    <source>
        <dbReference type="ARBA" id="ARBA00023016"/>
    </source>
</evidence>
<evidence type="ECO:0000313" key="7">
    <source>
        <dbReference type="EMBL" id="CAB4624916.1"/>
    </source>
</evidence>
<name>A0A6J6IK65_9ZZZZ</name>
<keyword evidence="1" id="KW-1277">Toxin-antitoxin system</keyword>
<keyword evidence="2" id="KW-0540">Nuclease</keyword>
<gene>
    <name evidence="7" type="ORF">UFOPK1835_02085</name>
</gene>
<dbReference type="AlphaFoldDB" id="A0A6J6IK65"/>
<protein>
    <submittedName>
        <fullName evidence="7">Unannotated protein</fullName>
    </submittedName>
</protein>
<evidence type="ECO:0000256" key="4">
    <source>
        <dbReference type="ARBA" id="ARBA00022801"/>
    </source>
</evidence>
<proteinExistence type="predicted"/>
<dbReference type="Gene3D" id="3.30.920.30">
    <property type="entry name" value="Hypothetical protein"/>
    <property type="match status" value="1"/>
</dbReference>
<evidence type="ECO:0000256" key="5">
    <source>
        <dbReference type="ARBA" id="ARBA00022884"/>
    </source>
</evidence>
<keyword evidence="3" id="KW-0255">Endonuclease</keyword>
<evidence type="ECO:0000256" key="1">
    <source>
        <dbReference type="ARBA" id="ARBA00022649"/>
    </source>
</evidence>
<evidence type="ECO:0000256" key="2">
    <source>
        <dbReference type="ARBA" id="ARBA00022722"/>
    </source>
</evidence>
<keyword evidence="5" id="KW-0694">RNA-binding</keyword>
<accession>A0A6J6IK65</accession>
<sequence length="72" mass="7600">MNPPLPVVSGTAAIKALAGAGFVEVSQRGSHVKLRKGDATVIVPMHKELAAGTLRSIIRQSGMSVEEFLLFL</sequence>
<reference evidence="7" key="1">
    <citation type="submission" date="2020-05" db="EMBL/GenBank/DDBJ databases">
        <authorList>
            <person name="Chiriac C."/>
            <person name="Salcher M."/>
            <person name="Ghai R."/>
            <person name="Kavagutti S V."/>
        </authorList>
    </citation>
    <scope>NUCLEOTIDE SEQUENCE</scope>
</reference>
<dbReference type="GO" id="GO:0004519">
    <property type="term" value="F:endonuclease activity"/>
    <property type="evidence" value="ECO:0007669"/>
    <property type="project" value="UniProtKB-KW"/>
</dbReference>